<evidence type="ECO:0008006" key="3">
    <source>
        <dbReference type="Google" id="ProtNLM"/>
    </source>
</evidence>
<protein>
    <recommendedName>
        <fullName evidence="3">Tetratricopeptide repeat protein</fullName>
    </recommendedName>
</protein>
<name>A0A9X9WXF4_9PROT</name>
<dbReference type="AlphaFoldDB" id="A0A9X9WXF4"/>
<accession>A0A9X9WXF4</accession>
<sequence length="797" mass="81576">MAVTRPGSSVAAAGTTPTIASSTQSAVLAPVASLPAPDAVAVRPLRDAVAIAVPAEDGTGLALFRRGEVLHAVLDRPLVLDLAALRGHPVFGGLEALPAGEGTLLRLRLPAPARLAARREGASWVIEATRAPSPPELGTLRVVAEPGPPARLLLQGGAGGDVSGGIVALADPETGEPLLVATLRRPGPGLALARRLPELELLPSMMGAAVLARSDRVALRPLAEGIAVQAAGGSLALGGATGREPPAQVVAMTRLLDLPVAPVPVLMERLRIQLLAVNEAPPLARGARRRDAAETLLALGMPQEAQAMAGLGLREDPRAREDARLVFAQGVAALLAGRPAEARGILDPMLPRRDEVSLWRALLGAAEGEAGAASALVAGAPLLLAYPEPLRVRLLPLALETMAMGDEAPAAARLLAEAGDVPGLDLARAILAEAAGRQPDALEGYAAVARGRDRRQRAVAMRRAAELRLAAGEIDPAAAAALLDQALVAWRGGAEEVAARRRIAALRIAAGQGAQAFALLDEATRLFPDETAALRPDLATAFAAALETAPPLAAAALFDAHPDLLPEGERGEAAVLLLADRLAGLDLPGRAAALLERTLSRAGASARPAIGARLAALRMEEGDAGAALAALDSTAADAMPEPVATARALIRVRALSRRGARDEAMSVLAALGPAGAEARADLHAEARDWPAAAAAQRQHLAAKLPPAPAPLGQAERMAVARAAAYAALAGDETALAELRAAHGARMEGGPLAEAFAMLTADPLRGVADLPRLQREIGVLRAMPSRLEALRGPVQVAR</sequence>
<organism evidence="1 2">
    <name type="scientific">Neoroseomonas soli</name>
    <dbReference type="NCBI Taxonomy" id="1081025"/>
    <lineage>
        <taxon>Bacteria</taxon>
        <taxon>Pseudomonadati</taxon>
        <taxon>Pseudomonadota</taxon>
        <taxon>Alphaproteobacteria</taxon>
        <taxon>Acetobacterales</taxon>
        <taxon>Acetobacteraceae</taxon>
        <taxon>Neoroseomonas</taxon>
    </lineage>
</organism>
<reference evidence="1" key="1">
    <citation type="submission" date="2020-01" db="EMBL/GenBank/DDBJ databases">
        <authorList>
            <person name="Rat A."/>
        </authorList>
    </citation>
    <scope>NUCLEOTIDE SEQUENCE</scope>
    <source>
        <strain evidence="1">LMG 31231</strain>
    </source>
</reference>
<gene>
    <name evidence="1" type="ORF">GXW76_11685</name>
</gene>
<keyword evidence="2" id="KW-1185">Reference proteome</keyword>
<evidence type="ECO:0000313" key="1">
    <source>
        <dbReference type="EMBL" id="MBR0671833.1"/>
    </source>
</evidence>
<evidence type="ECO:0000313" key="2">
    <source>
        <dbReference type="Proteomes" id="UP001138751"/>
    </source>
</evidence>
<dbReference type="EMBL" id="JAAEDM010000026">
    <property type="protein sequence ID" value="MBR0671833.1"/>
    <property type="molecule type" value="Genomic_DNA"/>
</dbReference>
<comment type="caution">
    <text evidence="1">The sequence shown here is derived from an EMBL/GenBank/DDBJ whole genome shotgun (WGS) entry which is preliminary data.</text>
</comment>
<dbReference type="Proteomes" id="UP001138751">
    <property type="component" value="Unassembled WGS sequence"/>
</dbReference>
<proteinExistence type="predicted"/>
<reference evidence="1" key="2">
    <citation type="journal article" date="2021" name="Syst. Appl. Microbiol.">
        <title>Roseomonas hellenica sp. nov., isolated from roots of wild-growing Alkanna tinctoria.</title>
        <authorList>
            <person name="Rat A."/>
            <person name="Naranjo H.D."/>
            <person name="Lebbe L."/>
            <person name="Cnockaert M."/>
            <person name="Krigas N."/>
            <person name="Grigoriadou K."/>
            <person name="Maloupa E."/>
            <person name="Willems A."/>
        </authorList>
    </citation>
    <scope>NUCLEOTIDE SEQUENCE</scope>
    <source>
        <strain evidence="1">LMG 31231</strain>
    </source>
</reference>